<organism evidence="10 11">
    <name type="scientific">Motilimonas cestriensis</name>
    <dbReference type="NCBI Taxonomy" id="2742685"/>
    <lineage>
        <taxon>Bacteria</taxon>
        <taxon>Pseudomonadati</taxon>
        <taxon>Pseudomonadota</taxon>
        <taxon>Gammaproteobacteria</taxon>
        <taxon>Alteromonadales</taxon>
        <taxon>Alteromonadales genera incertae sedis</taxon>
        <taxon>Motilimonas</taxon>
    </lineage>
</organism>
<gene>
    <name evidence="10" type="ORF">K6Y31_15375</name>
</gene>
<dbReference type="SUPFAM" id="SSF161093">
    <property type="entry name" value="MgtE membrane domain-like"/>
    <property type="match status" value="1"/>
</dbReference>
<dbReference type="EMBL" id="JAIMJA010000016">
    <property type="protein sequence ID" value="MCE2596194.1"/>
    <property type="molecule type" value="Genomic_DNA"/>
</dbReference>
<comment type="caution">
    <text evidence="10">The sequence shown here is derived from an EMBL/GenBank/DDBJ whole genome shotgun (WGS) entry which is preliminary data.</text>
</comment>
<dbReference type="PANTHER" id="PTHR41394:SF5">
    <property type="entry name" value="SLC41A_MGTE INTEGRAL MEMBRANE DOMAIN-CONTAINING PROTEIN"/>
    <property type="match status" value="1"/>
</dbReference>
<evidence type="ECO:0000256" key="1">
    <source>
        <dbReference type="ARBA" id="ARBA00004141"/>
    </source>
</evidence>
<protein>
    <submittedName>
        <fullName evidence="10">Magnesium transporter</fullName>
    </submittedName>
</protein>
<feature type="transmembrane region" description="Helical" evidence="8">
    <location>
        <begin position="314"/>
        <end position="335"/>
    </location>
</feature>
<evidence type="ECO:0000313" key="11">
    <source>
        <dbReference type="Proteomes" id="UP001201273"/>
    </source>
</evidence>
<comment type="similarity">
    <text evidence="2">Belongs to the SLC41A transporter family.</text>
</comment>
<evidence type="ECO:0000256" key="3">
    <source>
        <dbReference type="ARBA" id="ARBA00022448"/>
    </source>
</evidence>
<keyword evidence="5" id="KW-0460">Magnesium</keyword>
<reference evidence="10 11" key="1">
    <citation type="journal article" date="2022" name="Environ. Microbiol. Rep.">
        <title>Eco-phylogenetic analyses reveal divergent evolution of vitamin B12 metabolism in the marine bacterial family 'Psychromonadaceae'.</title>
        <authorList>
            <person name="Jin X."/>
            <person name="Yang Y."/>
            <person name="Cao H."/>
            <person name="Gao B."/>
            <person name="Zhao Z."/>
        </authorList>
    </citation>
    <scope>NUCLEOTIDE SEQUENCE [LARGE SCALE GENOMIC DNA]</scope>
    <source>
        <strain evidence="10 11">MKS20</strain>
    </source>
</reference>
<dbReference type="PANTHER" id="PTHR41394">
    <property type="entry name" value="MAGNESIUM TRANSPORTER MGTE"/>
    <property type="match status" value="1"/>
</dbReference>
<evidence type="ECO:0000313" key="10">
    <source>
        <dbReference type="EMBL" id="MCE2596194.1"/>
    </source>
</evidence>
<keyword evidence="11" id="KW-1185">Reference proteome</keyword>
<sequence length="445" mass="48692">MEQDISQVISQISAAPLEQQDALFNLAEKELDDGAIALILESQPIEKRIHLWRSLSLNHSVDVLTEMRSDARYSIIQSLSSIELDLVLSRLDNADLIEWADYLPDEIVQKALSLIDEQEIELYDQANEYNDEEIGRYAERKMWVLAKSLRVRHALRLISRDPSNTQPTIYLVDKHGTYYATLATHKLLNAPLDAPVLSLADQEQPALQADLGLLEASELIEHAEYDCLPIVNEHNRLIGQISVRLGMSIIREEYETTLMARAGLSESEDLFAPVIDSAKKRAVWLGINLVTAIFASITIGLFEDVISEVVALAVLMPIVASMGGIAGSQTLTLMIRAMALNQVSAGNLISLIKNECGIGALNGLLWALVIGLLAGLWFQSPMIGAIIALAICINIITAALFGVLIPMVLDKLKLDPALAGSVVLTTVTDVVGFFAFLGTATMLIL</sequence>
<dbReference type="InterPro" id="IPR006668">
    <property type="entry name" value="Mg_transptr_MgtE_intracell_dom"/>
</dbReference>
<feature type="transmembrane region" description="Helical" evidence="8">
    <location>
        <begin position="417"/>
        <end position="444"/>
    </location>
</feature>
<dbReference type="Gene3D" id="1.20.50.50">
    <property type="match status" value="1"/>
</dbReference>
<dbReference type="SMART" id="SM00924">
    <property type="entry name" value="MgtE_N"/>
    <property type="match status" value="1"/>
</dbReference>
<feature type="transmembrane region" description="Helical" evidence="8">
    <location>
        <begin position="282"/>
        <end position="302"/>
    </location>
</feature>
<keyword evidence="4 8" id="KW-0812">Transmembrane</keyword>
<accession>A0ABS8WF61</accession>
<dbReference type="InterPro" id="IPR036739">
    <property type="entry name" value="SLC41_membr_dom_sf"/>
</dbReference>
<keyword evidence="7 8" id="KW-0472">Membrane</keyword>
<dbReference type="Proteomes" id="UP001201273">
    <property type="component" value="Unassembled WGS sequence"/>
</dbReference>
<evidence type="ECO:0000256" key="6">
    <source>
        <dbReference type="ARBA" id="ARBA00022989"/>
    </source>
</evidence>
<feature type="transmembrane region" description="Helical" evidence="8">
    <location>
        <begin position="356"/>
        <end position="377"/>
    </location>
</feature>
<evidence type="ECO:0000256" key="5">
    <source>
        <dbReference type="ARBA" id="ARBA00022842"/>
    </source>
</evidence>
<name>A0ABS8WF61_9GAMM</name>
<dbReference type="Pfam" id="PF01769">
    <property type="entry name" value="MgtE"/>
    <property type="match status" value="1"/>
</dbReference>
<evidence type="ECO:0000256" key="7">
    <source>
        <dbReference type="ARBA" id="ARBA00023136"/>
    </source>
</evidence>
<dbReference type="Pfam" id="PF03448">
    <property type="entry name" value="MgtE_N"/>
    <property type="match status" value="1"/>
</dbReference>
<dbReference type="InterPro" id="IPR046342">
    <property type="entry name" value="CBS_dom_sf"/>
</dbReference>
<dbReference type="SUPFAM" id="SSF158791">
    <property type="entry name" value="MgtE N-terminal domain-like"/>
    <property type="match status" value="1"/>
</dbReference>
<evidence type="ECO:0000256" key="8">
    <source>
        <dbReference type="SAM" id="Phobius"/>
    </source>
</evidence>
<feature type="domain" description="Magnesium transporter MgtE intracellular" evidence="9">
    <location>
        <begin position="31"/>
        <end position="134"/>
    </location>
</feature>
<dbReference type="InterPro" id="IPR006667">
    <property type="entry name" value="SLC41_membr_dom"/>
</dbReference>
<keyword evidence="3" id="KW-0813">Transport</keyword>
<dbReference type="RefSeq" id="WP_233053843.1">
    <property type="nucleotide sequence ID" value="NZ_JAIMJA010000016.1"/>
</dbReference>
<keyword evidence="6 8" id="KW-1133">Transmembrane helix</keyword>
<comment type="subcellular location">
    <subcellularLocation>
        <location evidence="1">Membrane</location>
        <topology evidence="1">Multi-pass membrane protein</topology>
    </subcellularLocation>
</comment>
<evidence type="ECO:0000259" key="9">
    <source>
        <dbReference type="SMART" id="SM00924"/>
    </source>
</evidence>
<dbReference type="Gene3D" id="3.10.580.10">
    <property type="entry name" value="CBS-domain"/>
    <property type="match status" value="1"/>
</dbReference>
<proteinExistence type="inferred from homology"/>
<evidence type="ECO:0000256" key="2">
    <source>
        <dbReference type="ARBA" id="ARBA00009749"/>
    </source>
</evidence>
<dbReference type="SUPFAM" id="SSF54631">
    <property type="entry name" value="CBS-domain pair"/>
    <property type="match status" value="1"/>
</dbReference>
<evidence type="ECO:0000256" key="4">
    <source>
        <dbReference type="ARBA" id="ARBA00022692"/>
    </source>
</evidence>
<feature type="transmembrane region" description="Helical" evidence="8">
    <location>
        <begin position="383"/>
        <end position="405"/>
    </location>
</feature>
<dbReference type="Gene3D" id="1.10.357.20">
    <property type="entry name" value="SLC41 divalent cation transporters, integral membrane domain"/>
    <property type="match status" value="1"/>
</dbReference>